<feature type="domain" description="NADPH-dependent FMN reductase-like" evidence="3">
    <location>
        <begin position="23"/>
        <end position="69"/>
    </location>
</feature>
<dbReference type="PANTHER" id="PTHR43278">
    <property type="entry name" value="NAD(P)H-DEPENDENT FMN-CONTAINING OXIDOREDUCTASE YWQN-RELATED"/>
    <property type="match status" value="1"/>
</dbReference>
<evidence type="ECO:0000256" key="1">
    <source>
        <dbReference type="ARBA" id="ARBA00022630"/>
    </source>
</evidence>
<dbReference type="InterPro" id="IPR005025">
    <property type="entry name" value="FMN_Rdtase-like_dom"/>
</dbReference>
<proteinExistence type="predicted"/>
<dbReference type="AlphaFoldDB" id="A0AB36TNR1"/>
<dbReference type="EMBL" id="NUYG01000062">
    <property type="protein sequence ID" value="PFM86205.1"/>
    <property type="molecule type" value="Genomic_DNA"/>
</dbReference>
<keyword evidence="1" id="KW-0285">Flavoprotein</keyword>
<dbReference type="PANTHER" id="PTHR43278:SF4">
    <property type="entry name" value="NAD(P)H-DEPENDENT FMN-CONTAINING OXIDOREDUCTASE YWQN-RELATED"/>
    <property type="match status" value="1"/>
</dbReference>
<sequence length="71" mass="8155">MELNLFTPWNLNITIHNGCNNCFIKGKCPKRDDTSLLLNEMKKSYLVIIGSPVYLHSFSGIIKSFIDHIAW</sequence>
<dbReference type="Gene3D" id="3.40.50.360">
    <property type="match status" value="1"/>
</dbReference>
<keyword evidence="2" id="KW-0288">FMN</keyword>
<evidence type="ECO:0000313" key="4">
    <source>
        <dbReference type="EMBL" id="PFM86205.1"/>
    </source>
</evidence>
<accession>A0AB36TNR1</accession>
<comment type="caution">
    <text evidence="4">The sequence shown here is derived from an EMBL/GenBank/DDBJ whole genome shotgun (WGS) entry which is preliminary data.</text>
</comment>
<dbReference type="GO" id="GO:0016491">
    <property type="term" value="F:oxidoreductase activity"/>
    <property type="evidence" value="ECO:0007669"/>
    <property type="project" value="InterPro"/>
</dbReference>
<dbReference type="InterPro" id="IPR051796">
    <property type="entry name" value="ISF_SsuE-like"/>
</dbReference>
<evidence type="ECO:0000256" key="2">
    <source>
        <dbReference type="ARBA" id="ARBA00022643"/>
    </source>
</evidence>
<dbReference type="RefSeq" id="WP_097920249.1">
    <property type="nucleotide sequence ID" value="NZ_NUYG01000062.1"/>
</dbReference>
<reference evidence="4 5" key="1">
    <citation type="submission" date="2017-09" db="EMBL/GenBank/DDBJ databases">
        <title>Large-scale bioinformatics analysis of Bacillus genomes uncovers conserved roles of natural products in bacterial physiology.</title>
        <authorList>
            <consortium name="Agbiome Team Llc"/>
            <person name="Bleich R.M."/>
            <person name="Grubbs K.J."/>
            <person name="Santa Maria K.C."/>
            <person name="Allen S.E."/>
            <person name="Farag S."/>
            <person name="Shank E.A."/>
            <person name="Bowers A."/>
        </authorList>
    </citation>
    <scope>NUCLEOTIDE SEQUENCE [LARGE SCALE GENOMIC DNA]</scope>
    <source>
        <strain evidence="4 5">AFS077661</strain>
    </source>
</reference>
<dbReference type="InterPro" id="IPR029039">
    <property type="entry name" value="Flavoprotein-like_sf"/>
</dbReference>
<protein>
    <recommendedName>
        <fullName evidence="3">NADPH-dependent FMN reductase-like domain-containing protein</fullName>
    </recommendedName>
</protein>
<organism evidence="4 5">
    <name type="scientific">Bacillus thuringiensis</name>
    <dbReference type="NCBI Taxonomy" id="1428"/>
    <lineage>
        <taxon>Bacteria</taxon>
        <taxon>Bacillati</taxon>
        <taxon>Bacillota</taxon>
        <taxon>Bacilli</taxon>
        <taxon>Bacillales</taxon>
        <taxon>Bacillaceae</taxon>
        <taxon>Bacillus</taxon>
        <taxon>Bacillus cereus group</taxon>
    </lineage>
</organism>
<dbReference type="SUPFAM" id="SSF52218">
    <property type="entry name" value="Flavoproteins"/>
    <property type="match status" value="1"/>
</dbReference>
<evidence type="ECO:0000259" key="3">
    <source>
        <dbReference type="Pfam" id="PF03358"/>
    </source>
</evidence>
<dbReference type="Proteomes" id="UP000223839">
    <property type="component" value="Unassembled WGS sequence"/>
</dbReference>
<dbReference type="Pfam" id="PF03358">
    <property type="entry name" value="FMN_red"/>
    <property type="match status" value="1"/>
</dbReference>
<name>A0AB36TNR1_BACTU</name>
<evidence type="ECO:0000313" key="5">
    <source>
        <dbReference type="Proteomes" id="UP000223839"/>
    </source>
</evidence>
<gene>
    <name evidence="4" type="ORF">COJ61_25850</name>
</gene>